<proteinExistence type="predicted"/>
<reference evidence="1 2" key="1">
    <citation type="journal article" date="2018" name="Genome Biol. Evol.">
        <title>The Genome Sequence of "Candidatus Fokinia solitaria": Insights on Reductive Evolution in Rickettsiales.</title>
        <authorList>
            <person name="Floriano A.M."/>
            <person name="Castelli M."/>
            <person name="Krenek S."/>
            <person name="Berendonk T.U."/>
            <person name="Bazzocchi C."/>
            <person name="Petroni G."/>
            <person name="Sassera D."/>
        </authorList>
    </citation>
    <scope>NUCLEOTIDE SEQUENCE [LARGE SCALE GENOMIC DNA]</scope>
    <source>
        <strain evidence="1">Rio ETE_ALG 3VII</strain>
    </source>
</reference>
<organism evidence="1 2">
    <name type="scientific">Candidatus Fokinia solitaria</name>
    <dbReference type="NCBI Taxonomy" id="1802984"/>
    <lineage>
        <taxon>Bacteria</taxon>
        <taxon>Pseudomonadati</taxon>
        <taxon>Pseudomonadota</taxon>
        <taxon>Alphaproteobacteria</taxon>
        <taxon>Rickettsiales</taxon>
        <taxon>Candidatus Midichloriaceae</taxon>
        <taxon>Candidatus Fokinia</taxon>
    </lineage>
</organism>
<dbReference type="EMBL" id="CP025989">
    <property type="protein sequence ID" value="AWD33181.1"/>
    <property type="molecule type" value="Genomic_DNA"/>
</dbReference>
<protein>
    <submittedName>
        <fullName evidence="1">Uncharacterized protein</fullName>
    </submittedName>
</protein>
<sequence length="171" mass="20495">MKEKIKQMQLAFPDYITEKGITKGIYKVYRRESRIASSFPCKDSKLPLRTRAIVDSEVKTLECVTSQEENNNSQREIGALPNDINLKKEFVDYKMELEKEFVDHKMELEKKFDDYKMKLEKEFIDYKMKLEKKFTARVEVKRPSIYDLDVSIFTDLPFNYKERQMYSQGKR</sequence>
<accession>A0A2U8BS65</accession>
<evidence type="ECO:0000313" key="2">
    <source>
        <dbReference type="Proteomes" id="UP000244519"/>
    </source>
</evidence>
<keyword evidence="2" id="KW-1185">Reference proteome</keyword>
<dbReference type="AlphaFoldDB" id="A0A2U8BS65"/>
<name>A0A2U8BS65_9RICK</name>
<dbReference type="Proteomes" id="UP000244519">
    <property type="component" value="Chromosome"/>
</dbReference>
<evidence type="ECO:0000313" key="1">
    <source>
        <dbReference type="EMBL" id="AWD33181.1"/>
    </source>
</evidence>
<dbReference type="KEGG" id="fso:Fsol_00384"/>
<dbReference type="RefSeq" id="WP_108673210.1">
    <property type="nucleotide sequence ID" value="NZ_CP025989.1"/>
</dbReference>
<gene>
    <name evidence="1" type="ORF">Fsol_00384</name>
</gene>